<comment type="subunit">
    <text evidence="2">Heterodimer of SbcC and SbcD.</text>
</comment>
<name>A0ABU4AWB3_9NOCA</name>
<protein>
    <recommendedName>
        <fullName evidence="3">Nuclease SbcCD subunit C</fullName>
    </recommendedName>
</protein>
<sequence>MRVNVRTETQTLARTLLFDVGLNVVRGNNSAGKSQVLQAIVWALGVEAIFGPPRLKASQLGSAFSDEVILRDDTVAPVVESYCAVEIENSDGRVLTVQRFVKHDSIGRDLIRVWDVAGLSSASSVLGAPTDYFVNRKGSAKGEFGFARLLAEFLGWNLPNVPRYTGGEPVLLYVELLFPFFYADQRDWSEPGPRRVSHLMIREPSRRAAEFLLGLAGPRAQAEKDRLTSRMSRLKGLWTENVTAVLVEAGAIGARIVGVPQLPAGMRDSSVVPSDLSGVGLRIYQGGEWKKYSEVVSDIRNELSALQDDEQPSAESPVALKDEPQVALQDELHEEEDRLASTLAAASVIDANLSLEEAQLAALDRRIAAFEEESARHDDLRTLQRLGSANASSHLADHDCPTCRQSLASVEAAELGPILDIDASAKIVKAQLSTLKSMRTQSIEAVQQAGNVFRALQSEADTLRSGIRALRSDLESPAGYPSESNITARITGELRLQQLGRIQTDVDTRIETLREIATEAAQVRADLQALPDNLKDDDAEIVDRVVSSMQEQLEAFGFRSYSAQKVGIDEETLRPVRHGFDLESDVSASDVVRVKIAYLNAVREVGTSINSPHPGLLLLDEPRQHELDEENFRSTLKRLSTSTVEHGQVIVTSAASADSLSSQLGTATARVVDLGEERLLVPDTALSPIDL</sequence>
<dbReference type="PANTHER" id="PTHR32114">
    <property type="entry name" value="ABC TRANSPORTER ABCH.3"/>
    <property type="match status" value="1"/>
</dbReference>
<dbReference type="EMBL" id="JAWLKE010000003">
    <property type="protein sequence ID" value="MDV6230524.1"/>
    <property type="molecule type" value="Genomic_DNA"/>
</dbReference>
<dbReference type="InterPro" id="IPR027417">
    <property type="entry name" value="P-loop_NTPase"/>
</dbReference>
<keyword evidence="6" id="KW-1185">Reference proteome</keyword>
<reference evidence="5 6" key="1">
    <citation type="submission" date="2023-10" db="EMBL/GenBank/DDBJ databases">
        <title>Development of a sustainable strategy for remediation of hydrocarbon-contaminated territories based on the waste exchange concept.</title>
        <authorList>
            <person name="Krivoruchko A."/>
        </authorList>
    </citation>
    <scope>NUCLEOTIDE SEQUENCE [LARGE SCALE GENOMIC DNA]</scope>
    <source>
        <strain evidence="5 6">IEGM 1322</strain>
    </source>
</reference>
<evidence type="ECO:0000256" key="2">
    <source>
        <dbReference type="ARBA" id="ARBA00011322"/>
    </source>
</evidence>
<comment type="similarity">
    <text evidence="1">Belongs to the SMC family. SbcC subfamily.</text>
</comment>
<comment type="caution">
    <text evidence="5">The sequence shown here is derived from an EMBL/GenBank/DDBJ whole genome shotgun (WGS) entry which is preliminary data.</text>
</comment>
<dbReference type="PANTHER" id="PTHR32114:SF2">
    <property type="entry name" value="ABC TRANSPORTER ABCH.3"/>
    <property type="match status" value="1"/>
</dbReference>
<dbReference type="InterPro" id="IPR038729">
    <property type="entry name" value="Rad50/SbcC_AAA"/>
</dbReference>
<dbReference type="Proteomes" id="UP001185899">
    <property type="component" value="Unassembled WGS sequence"/>
</dbReference>
<dbReference type="SUPFAM" id="SSF52540">
    <property type="entry name" value="P-loop containing nucleoside triphosphate hydrolases"/>
    <property type="match status" value="1"/>
</dbReference>
<evidence type="ECO:0000256" key="1">
    <source>
        <dbReference type="ARBA" id="ARBA00006930"/>
    </source>
</evidence>
<feature type="domain" description="Rad50/SbcC-type AAA" evidence="4">
    <location>
        <begin position="15"/>
        <end position="101"/>
    </location>
</feature>
<evidence type="ECO:0000313" key="6">
    <source>
        <dbReference type="Proteomes" id="UP001185899"/>
    </source>
</evidence>
<gene>
    <name evidence="5" type="ORF">R3P95_08190</name>
</gene>
<accession>A0ABU4AWB3</accession>
<organism evidence="5 6">
    <name type="scientific">Rhodococcus cercidiphylli</name>
    <dbReference type="NCBI Taxonomy" id="489916"/>
    <lineage>
        <taxon>Bacteria</taxon>
        <taxon>Bacillati</taxon>
        <taxon>Actinomycetota</taxon>
        <taxon>Actinomycetes</taxon>
        <taxon>Mycobacteriales</taxon>
        <taxon>Nocardiaceae</taxon>
        <taxon>Rhodococcus</taxon>
    </lineage>
</organism>
<dbReference type="RefSeq" id="WP_317547959.1">
    <property type="nucleotide sequence ID" value="NZ_JAWLKE010000003.1"/>
</dbReference>
<proteinExistence type="inferred from homology"/>
<dbReference type="Pfam" id="PF13476">
    <property type="entry name" value="AAA_23"/>
    <property type="match status" value="1"/>
</dbReference>
<evidence type="ECO:0000256" key="3">
    <source>
        <dbReference type="ARBA" id="ARBA00013368"/>
    </source>
</evidence>
<dbReference type="Gene3D" id="3.40.50.300">
    <property type="entry name" value="P-loop containing nucleotide triphosphate hydrolases"/>
    <property type="match status" value="1"/>
</dbReference>
<evidence type="ECO:0000259" key="4">
    <source>
        <dbReference type="Pfam" id="PF13476"/>
    </source>
</evidence>
<evidence type="ECO:0000313" key="5">
    <source>
        <dbReference type="EMBL" id="MDV6230524.1"/>
    </source>
</evidence>